<reference evidence="2" key="1">
    <citation type="submission" date="2016-06" db="EMBL/GenBank/DDBJ databases">
        <title>Parallel loss of symbiosis genes in relatives of nitrogen-fixing non-legume Parasponia.</title>
        <authorList>
            <person name="Van Velzen R."/>
            <person name="Holmer R."/>
            <person name="Bu F."/>
            <person name="Rutten L."/>
            <person name="Van Zeijl A."/>
            <person name="Liu W."/>
            <person name="Santuari L."/>
            <person name="Cao Q."/>
            <person name="Sharma T."/>
            <person name="Shen D."/>
            <person name="Roswanjaya Y."/>
            <person name="Wardhani T."/>
            <person name="Kalhor M.S."/>
            <person name="Jansen J."/>
            <person name="Van den Hoogen J."/>
            <person name="Gungor B."/>
            <person name="Hartog M."/>
            <person name="Hontelez J."/>
            <person name="Verver J."/>
            <person name="Yang W.-C."/>
            <person name="Schijlen E."/>
            <person name="Repin R."/>
            <person name="Schilthuizen M."/>
            <person name="Schranz E."/>
            <person name="Heidstra R."/>
            <person name="Miyata K."/>
            <person name="Fedorova E."/>
            <person name="Kohlen W."/>
            <person name="Bisseling T."/>
            <person name="Smit S."/>
            <person name="Geurts R."/>
        </authorList>
    </citation>
    <scope>NUCLEOTIDE SEQUENCE [LARGE SCALE GENOMIC DNA]</scope>
    <source>
        <strain evidence="2">cv. WU1-14</strain>
    </source>
</reference>
<keyword evidence="2" id="KW-1185">Reference proteome</keyword>
<proteinExistence type="predicted"/>
<organism evidence="1 2">
    <name type="scientific">Parasponia andersonii</name>
    <name type="common">Sponia andersonii</name>
    <dbReference type="NCBI Taxonomy" id="3476"/>
    <lineage>
        <taxon>Eukaryota</taxon>
        <taxon>Viridiplantae</taxon>
        <taxon>Streptophyta</taxon>
        <taxon>Embryophyta</taxon>
        <taxon>Tracheophyta</taxon>
        <taxon>Spermatophyta</taxon>
        <taxon>Magnoliopsida</taxon>
        <taxon>eudicotyledons</taxon>
        <taxon>Gunneridae</taxon>
        <taxon>Pentapetalae</taxon>
        <taxon>rosids</taxon>
        <taxon>fabids</taxon>
        <taxon>Rosales</taxon>
        <taxon>Cannabaceae</taxon>
        <taxon>Parasponia</taxon>
    </lineage>
</organism>
<name>A0A2P5BGB9_PARAD</name>
<evidence type="ECO:0000313" key="1">
    <source>
        <dbReference type="EMBL" id="PON47809.1"/>
    </source>
</evidence>
<dbReference type="Proteomes" id="UP000237105">
    <property type="component" value="Unassembled WGS sequence"/>
</dbReference>
<gene>
    <name evidence="1" type="ORF">PanWU01x14_241970</name>
</gene>
<dbReference type="EMBL" id="JXTB01000288">
    <property type="protein sequence ID" value="PON47809.1"/>
    <property type="molecule type" value="Genomic_DNA"/>
</dbReference>
<evidence type="ECO:0000313" key="2">
    <source>
        <dbReference type="Proteomes" id="UP000237105"/>
    </source>
</evidence>
<sequence>MLKCIRSKHLVCNLSFDLERILASNITFSCIYCLFPCHYCHYCHYYVWVIILIAIELRCFTNLAIESTLNYTIVVSMALPNYAPSYVLSFSQSTLL</sequence>
<protein>
    <submittedName>
        <fullName evidence="1">Uncharacterized protein</fullName>
    </submittedName>
</protein>
<accession>A0A2P5BGB9</accession>
<dbReference type="AlphaFoldDB" id="A0A2P5BGB9"/>
<comment type="caution">
    <text evidence="1">The sequence shown here is derived from an EMBL/GenBank/DDBJ whole genome shotgun (WGS) entry which is preliminary data.</text>
</comment>